<organism evidence="1 2">
    <name type="scientific">Beta vulgaris subsp. vulgaris</name>
    <name type="common">Beet</name>
    <dbReference type="NCBI Taxonomy" id="3555"/>
    <lineage>
        <taxon>Eukaryota</taxon>
        <taxon>Viridiplantae</taxon>
        <taxon>Streptophyta</taxon>
        <taxon>Embryophyta</taxon>
        <taxon>Tracheophyta</taxon>
        <taxon>Spermatophyta</taxon>
        <taxon>Magnoliopsida</taxon>
        <taxon>eudicotyledons</taxon>
        <taxon>Gunneridae</taxon>
        <taxon>Pentapetalae</taxon>
        <taxon>Caryophyllales</taxon>
        <taxon>Chenopodiaceae</taxon>
        <taxon>Betoideae</taxon>
        <taxon>Beta</taxon>
    </lineage>
</organism>
<gene>
    <name evidence="1" type="ORF">BVRB_023530</name>
</gene>
<protein>
    <submittedName>
        <fullName evidence="1">Uncharacterized protein</fullName>
    </submittedName>
</protein>
<feature type="non-terminal residue" evidence="1">
    <location>
        <position position="259"/>
    </location>
</feature>
<dbReference type="EMBL" id="KQ095141">
    <property type="protein sequence ID" value="KMS94227.1"/>
    <property type="molecule type" value="Genomic_DNA"/>
</dbReference>
<accession>A0A0J8B300</accession>
<dbReference type="AlphaFoldDB" id="A0A0J8B300"/>
<sequence length="259" mass="29929">MFLIFPNTFASVVSNFLCFLESHVVQRFCLCHVTDKRYRSVTDTDAINALCHMLSLVVASLNRNNALSAVLKTPEFTDLVQDAFALARRPLFAIRFGQFSYCIMDVILEVMLGTGNTFSPLLADLKKRYDEFEIDVTMLTDIIRDVHFDRDVEYQLPLDYGYDMRATQIKFFAVSGSGLRDGVCRAVEGLWLTWASFVQRFNQIMSHSELEMFDERWQRVIRRKTVALLPEARSKTDRISHDLQLINDPELCVTFHQLC</sequence>
<name>A0A0J8B300_BETVV</name>
<evidence type="ECO:0000313" key="2">
    <source>
        <dbReference type="Proteomes" id="UP000035740"/>
    </source>
</evidence>
<evidence type="ECO:0000313" key="1">
    <source>
        <dbReference type="EMBL" id="KMS94227.1"/>
    </source>
</evidence>
<reference evidence="1 2" key="1">
    <citation type="journal article" date="2014" name="Nature">
        <title>The genome of the recently domesticated crop plant sugar beet (Beta vulgaris).</title>
        <authorList>
            <person name="Dohm J.C."/>
            <person name="Minoche A.E."/>
            <person name="Holtgrawe D."/>
            <person name="Capella-Gutierrez S."/>
            <person name="Zakrzewski F."/>
            <person name="Tafer H."/>
            <person name="Rupp O."/>
            <person name="Sorensen T.R."/>
            <person name="Stracke R."/>
            <person name="Reinhardt R."/>
            <person name="Goesmann A."/>
            <person name="Kraft T."/>
            <person name="Schulz B."/>
            <person name="Stadler P.F."/>
            <person name="Schmidt T."/>
            <person name="Gabaldon T."/>
            <person name="Lehrach H."/>
            <person name="Weisshaar B."/>
            <person name="Himmelbauer H."/>
        </authorList>
    </citation>
    <scope>NUCLEOTIDE SEQUENCE [LARGE SCALE GENOMIC DNA]</scope>
    <source>
        <tissue evidence="1">Taproot</tissue>
    </source>
</reference>
<keyword evidence="2" id="KW-1185">Reference proteome</keyword>
<dbReference type="Gramene" id="KMS94227">
    <property type="protein sequence ID" value="KMS94227"/>
    <property type="gene ID" value="BVRB_023530"/>
</dbReference>
<proteinExistence type="predicted"/>
<dbReference type="Proteomes" id="UP000035740">
    <property type="component" value="Unassembled WGS sequence"/>
</dbReference>